<dbReference type="OrthoDB" id="1936751at2759"/>
<feature type="transmembrane region" description="Helical" evidence="1">
    <location>
        <begin position="38"/>
        <end position="59"/>
    </location>
</feature>
<dbReference type="STRING" id="1590841.A0A2R6RUN3"/>
<feature type="non-terminal residue" evidence="2">
    <location>
        <position position="111"/>
    </location>
</feature>
<dbReference type="PANTHER" id="PTHR34781">
    <property type="entry name" value="TRANSMEMBRANE PROTEIN"/>
    <property type="match status" value="1"/>
</dbReference>
<evidence type="ECO:0000256" key="1">
    <source>
        <dbReference type="SAM" id="Phobius"/>
    </source>
</evidence>
<reference evidence="2 3" key="1">
    <citation type="submission" date="2017-07" db="EMBL/GenBank/DDBJ databases">
        <title>An improved, manually edited Actinidia chinensis var. chinensis (kiwifruit) genome highlights the challenges associated with draft genomes and gene prediction in plants.</title>
        <authorList>
            <person name="Pilkington S."/>
            <person name="Crowhurst R."/>
            <person name="Hilario E."/>
            <person name="Nardozza S."/>
            <person name="Fraser L."/>
            <person name="Peng Y."/>
            <person name="Gunaseelan K."/>
            <person name="Simpson R."/>
            <person name="Tahir J."/>
            <person name="Deroles S."/>
            <person name="Templeton K."/>
            <person name="Luo Z."/>
            <person name="Davy M."/>
            <person name="Cheng C."/>
            <person name="Mcneilage M."/>
            <person name="Scaglione D."/>
            <person name="Liu Y."/>
            <person name="Zhang Q."/>
            <person name="Datson P."/>
            <person name="De Silva N."/>
            <person name="Gardiner S."/>
            <person name="Bassett H."/>
            <person name="Chagne D."/>
            <person name="Mccallum J."/>
            <person name="Dzierzon H."/>
            <person name="Deng C."/>
            <person name="Wang Y.-Y."/>
            <person name="Barron N."/>
            <person name="Manako K."/>
            <person name="Bowen J."/>
            <person name="Foster T."/>
            <person name="Erridge Z."/>
            <person name="Tiffin H."/>
            <person name="Waite C."/>
            <person name="Davies K."/>
            <person name="Grierson E."/>
            <person name="Laing W."/>
            <person name="Kirk R."/>
            <person name="Chen X."/>
            <person name="Wood M."/>
            <person name="Montefiori M."/>
            <person name="Brummell D."/>
            <person name="Schwinn K."/>
            <person name="Catanach A."/>
            <person name="Fullerton C."/>
            <person name="Li D."/>
            <person name="Meiyalaghan S."/>
            <person name="Nieuwenhuizen N."/>
            <person name="Read N."/>
            <person name="Prakash R."/>
            <person name="Hunter D."/>
            <person name="Zhang H."/>
            <person name="Mckenzie M."/>
            <person name="Knabel M."/>
            <person name="Harris A."/>
            <person name="Allan A."/>
            <person name="Chen A."/>
            <person name="Janssen B."/>
            <person name="Plunkett B."/>
            <person name="Dwamena C."/>
            <person name="Voogd C."/>
            <person name="Leif D."/>
            <person name="Lafferty D."/>
            <person name="Souleyre E."/>
            <person name="Varkonyi-Gasic E."/>
            <person name="Gambi F."/>
            <person name="Hanley J."/>
            <person name="Yao J.-L."/>
            <person name="Cheung J."/>
            <person name="David K."/>
            <person name="Warren B."/>
            <person name="Marsh K."/>
            <person name="Snowden K."/>
            <person name="Lin-Wang K."/>
            <person name="Brian L."/>
            <person name="Martinez-Sanchez M."/>
            <person name="Wang M."/>
            <person name="Ileperuma N."/>
            <person name="Macnee N."/>
            <person name="Campin R."/>
            <person name="Mcatee P."/>
            <person name="Drummond R."/>
            <person name="Espley R."/>
            <person name="Ireland H."/>
            <person name="Wu R."/>
            <person name="Atkinson R."/>
            <person name="Karunairetnam S."/>
            <person name="Bulley S."/>
            <person name="Chunkath S."/>
            <person name="Hanley Z."/>
            <person name="Storey R."/>
            <person name="Thrimawithana A."/>
            <person name="Thomson S."/>
            <person name="David C."/>
            <person name="Testolin R."/>
        </authorList>
    </citation>
    <scope>NUCLEOTIDE SEQUENCE [LARGE SCALE GENOMIC DNA]</scope>
    <source>
        <strain evidence="3">cv. Red5</strain>
        <tissue evidence="2">Young leaf</tissue>
    </source>
</reference>
<comment type="caution">
    <text evidence="2">The sequence shown here is derived from an EMBL/GenBank/DDBJ whole genome shotgun (WGS) entry which is preliminary data.</text>
</comment>
<keyword evidence="1" id="KW-1133">Transmembrane helix</keyword>
<dbReference type="Gramene" id="PSS33744">
    <property type="protein sequence ID" value="PSS33744"/>
    <property type="gene ID" value="CEY00_Acc04144"/>
</dbReference>
<reference evidence="3" key="2">
    <citation type="journal article" date="2018" name="BMC Genomics">
        <title>A manually annotated Actinidia chinensis var. chinensis (kiwifruit) genome highlights the challenges associated with draft genomes and gene prediction in plants.</title>
        <authorList>
            <person name="Pilkington S.M."/>
            <person name="Crowhurst R."/>
            <person name="Hilario E."/>
            <person name="Nardozza S."/>
            <person name="Fraser L."/>
            <person name="Peng Y."/>
            <person name="Gunaseelan K."/>
            <person name="Simpson R."/>
            <person name="Tahir J."/>
            <person name="Deroles S.C."/>
            <person name="Templeton K."/>
            <person name="Luo Z."/>
            <person name="Davy M."/>
            <person name="Cheng C."/>
            <person name="McNeilage M."/>
            <person name="Scaglione D."/>
            <person name="Liu Y."/>
            <person name="Zhang Q."/>
            <person name="Datson P."/>
            <person name="De Silva N."/>
            <person name="Gardiner S.E."/>
            <person name="Bassett H."/>
            <person name="Chagne D."/>
            <person name="McCallum J."/>
            <person name="Dzierzon H."/>
            <person name="Deng C."/>
            <person name="Wang Y.Y."/>
            <person name="Barron L."/>
            <person name="Manako K."/>
            <person name="Bowen J."/>
            <person name="Foster T.M."/>
            <person name="Erridge Z.A."/>
            <person name="Tiffin H."/>
            <person name="Waite C.N."/>
            <person name="Davies K.M."/>
            <person name="Grierson E.P."/>
            <person name="Laing W.A."/>
            <person name="Kirk R."/>
            <person name="Chen X."/>
            <person name="Wood M."/>
            <person name="Montefiori M."/>
            <person name="Brummell D.A."/>
            <person name="Schwinn K.E."/>
            <person name="Catanach A."/>
            <person name="Fullerton C."/>
            <person name="Li D."/>
            <person name="Meiyalaghan S."/>
            <person name="Nieuwenhuizen N."/>
            <person name="Read N."/>
            <person name="Prakash R."/>
            <person name="Hunter D."/>
            <person name="Zhang H."/>
            <person name="McKenzie M."/>
            <person name="Knabel M."/>
            <person name="Harris A."/>
            <person name="Allan A.C."/>
            <person name="Gleave A."/>
            <person name="Chen A."/>
            <person name="Janssen B.J."/>
            <person name="Plunkett B."/>
            <person name="Ampomah-Dwamena C."/>
            <person name="Voogd C."/>
            <person name="Leif D."/>
            <person name="Lafferty D."/>
            <person name="Souleyre E.J.F."/>
            <person name="Varkonyi-Gasic E."/>
            <person name="Gambi F."/>
            <person name="Hanley J."/>
            <person name="Yao J.L."/>
            <person name="Cheung J."/>
            <person name="David K.M."/>
            <person name="Warren B."/>
            <person name="Marsh K."/>
            <person name="Snowden K.C."/>
            <person name="Lin-Wang K."/>
            <person name="Brian L."/>
            <person name="Martinez-Sanchez M."/>
            <person name="Wang M."/>
            <person name="Ileperuma N."/>
            <person name="Macnee N."/>
            <person name="Campin R."/>
            <person name="McAtee P."/>
            <person name="Drummond R.S.M."/>
            <person name="Espley R.V."/>
            <person name="Ireland H.S."/>
            <person name="Wu R."/>
            <person name="Atkinson R.G."/>
            <person name="Karunairetnam S."/>
            <person name="Bulley S."/>
            <person name="Chunkath S."/>
            <person name="Hanley Z."/>
            <person name="Storey R."/>
            <person name="Thrimawithana A.H."/>
            <person name="Thomson S."/>
            <person name="David C."/>
            <person name="Testolin R."/>
            <person name="Huang H."/>
            <person name="Hellens R.P."/>
            <person name="Schaffer R.J."/>
        </authorList>
    </citation>
    <scope>NUCLEOTIDE SEQUENCE [LARGE SCALE GENOMIC DNA]</scope>
    <source>
        <strain evidence="3">cv. Red5</strain>
    </source>
</reference>
<protein>
    <submittedName>
        <fullName evidence="2">Protamine-2 like</fullName>
    </submittedName>
</protein>
<dbReference type="Proteomes" id="UP000241394">
    <property type="component" value="Chromosome LG3"/>
</dbReference>
<keyword evidence="1" id="KW-0812">Transmembrane</keyword>
<evidence type="ECO:0000313" key="2">
    <source>
        <dbReference type="EMBL" id="PSS33744.1"/>
    </source>
</evidence>
<dbReference type="EMBL" id="NKQK01000003">
    <property type="protein sequence ID" value="PSS33744.1"/>
    <property type="molecule type" value="Genomic_DNA"/>
</dbReference>
<accession>A0A2R6RUN3</accession>
<dbReference type="AlphaFoldDB" id="A0A2R6RUN3"/>
<proteinExistence type="predicted"/>
<sequence>MMANEEDEQTRVFYEMGSMIIHILRFPNPLGSSSPRTLLVSSPSAFASLFIGISVALMMLGSVTFVIGVILMPWVVGLVLLFYFAGIVTSLSRWGRSILCPASPKWPNNLP</sequence>
<dbReference type="PANTHER" id="PTHR34781:SF2">
    <property type="entry name" value="TRANSMEMBRANE PROTEIN"/>
    <property type="match status" value="1"/>
</dbReference>
<keyword evidence="1" id="KW-0472">Membrane</keyword>
<evidence type="ECO:0000313" key="3">
    <source>
        <dbReference type="Proteomes" id="UP000241394"/>
    </source>
</evidence>
<dbReference type="InParanoid" id="A0A2R6RUN3"/>
<keyword evidence="3" id="KW-1185">Reference proteome</keyword>
<feature type="transmembrane region" description="Helical" evidence="1">
    <location>
        <begin position="65"/>
        <end position="88"/>
    </location>
</feature>
<name>A0A2R6RUN3_ACTCC</name>
<gene>
    <name evidence="2" type="ORF">CEY00_Acc04144</name>
</gene>
<organism evidence="2 3">
    <name type="scientific">Actinidia chinensis var. chinensis</name>
    <name type="common">Chinese soft-hair kiwi</name>
    <dbReference type="NCBI Taxonomy" id="1590841"/>
    <lineage>
        <taxon>Eukaryota</taxon>
        <taxon>Viridiplantae</taxon>
        <taxon>Streptophyta</taxon>
        <taxon>Embryophyta</taxon>
        <taxon>Tracheophyta</taxon>
        <taxon>Spermatophyta</taxon>
        <taxon>Magnoliopsida</taxon>
        <taxon>eudicotyledons</taxon>
        <taxon>Gunneridae</taxon>
        <taxon>Pentapetalae</taxon>
        <taxon>asterids</taxon>
        <taxon>Ericales</taxon>
        <taxon>Actinidiaceae</taxon>
        <taxon>Actinidia</taxon>
    </lineage>
</organism>
<dbReference type="OMA" id="HTLKFPP"/>